<proteinExistence type="predicted"/>
<keyword evidence="4" id="KW-1185">Reference proteome</keyword>
<feature type="compositionally biased region" description="Basic residues" evidence="1">
    <location>
        <begin position="139"/>
        <end position="149"/>
    </location>
</feature>
<feature type="compositionally biased region" description="Low complexity" evidence="1">
    <location>
        <begin position="180"/>
        <end position="203"/>
    </location>
</feature>
<reference evidence="3 4" key="1">
    <citation type="submission" date="2018-07" db="EMBL/GenBank/DDBJ databases">
        <title>Sequencing the genomes of 1000 actinobacteria strains.</title>
        <authorList>
            <person name="Klenk H.-P."/>
        </authorList>
    </citation>
    <scope>NUCLEOTIDE SEQUENCE [LARGE SCALE GENOMIC DNA]</scope>
    <source>
        <strain evidence="3 4">DSM 14442</strain>
    </source>
</reference>
<evidence type="ECO:0000313" key="4">
    <source>
        <dbReference type="Proteomes" id="UP000256727"/>
    </source>
</evidence>
<keyword evidence="3" id="KW-0132">Cell division</keyword>
<feature type="transmembrane region" description="Helical" evidence="2">
    <location>
        <begin position="221"/>
        <end position="242"/>
    </location>
</feature>
<evidence type="ECO:0000256" key="2">
    <source>
        <dbReference type="SAM" id="Phobius"/>
    </source>
</evidence>
<feature type="region of interest" description="Disordered" evidence="1">
    <location>
        <begin position="1"/>
        <end position="204"/>
    </location>
</feature>
<accession>A0A3D9LG80</accession>
<dbReference type="Proteomes" id="UP000256727">
    <property type="component" value="Unassembled WGS sequence"/>
</dbReference>
<evidence type="ECO:0000313" key="3">
    <source>
        <dbReference type="EMBL" id="REE05255.1"/>
    </source>
</evidence>
<feature type="compositionally biased region" description="Basic and acidic residues" evidence="1">
    <location>
        <begin position="75"/>
        <end position="85"/>
    </location>
</feature>
<dbReference type="AlphaFoldDB" id="A0A3D9LG80"/>
<protein>
    <submittedName>
        <fullName evidence="3">Cell division protein FtsB</fullName>
    </submittedName>
</protein>
<gene>
    <name evidence="3" type="ORF">C8E99_3127</name>
</gene>
<dbReference type="EMBL" id="QREH01000001">
    <property type="protein sequence ID" value="REE05255.1"/>
    <property type="molecule type" value="Genomic_DNA"/>
</dbReference>
<organism evidence="3 4">
    <name type="scientific">Citricoccus muralis</name>
    <dbReference type="NCBI Taxonomy" id="169134"/>
    <lineage>
        <taxon>Bacteria</taxon>
        <taxon>Bacillati</taxon>
        <taxon>Actinomycetota</taxon>
        <taxon>Actinomycetes</taxon>
        <taxon>Micrococcales</taxon>
        <taxon>Micrococcaceae</taxon>
        <taxon>Citricoccus</taxon>
    </lineage>
</organism>
<feature type="compositionally biased region" description="Polar residues" evidence="1">
    <location>
        <begin position="166"/>
        <end position="179"/>
    </location>
</feature>
<dbReference type="InterPro" id="IPR007060">
    <property type="entry name" value="FtsL/DivIC"/>
</dbReference>
<keyword evidence="2" id="KW-0812">Transmembrane</keyword>
<keyword evidence="2" id="KW-1133">Transmembrane helix</keyword>
<evidence type="ECO:0000256" key="1">
    <source>
        <dbReference type="SAM" id="MobiDB-lite"/>
    </source>
</evidence>
<sequence>MGTEVQVATRRPRVPKTSQRQLAEVGSGAAQRTGTAGPGSTPHLVGGHSAKVIPLDAAPSRQSPESIDSLASLESVDRASADRRPAARVLSGTPAPADAEASDGPGTVPEDEADPEETSAVPSSEPTPGQRRADERRNLLRRSVPRGRARSTASVPARPPDRAPGRSSSGAVAAPSTTRSSGPSLNSASSSSSGSTAASTPGPALVPVEPVPARNLTGRSVAFLVVLFVAAVLLAPTLRVFLDQQAELRAVQEEIAAEQQLQQDLTSEIARWEDPAYIQQQARERFNLVMPGEQTYMVIGGDEAVEDPVPPPASPSEVNQDMPWADALLDSVVRAGTD</sequence>
<comment type="caution">
    <text evidence="3">The sequence shown here is derived from an EMBL/GenBank/DDBJ whole genome shotgun (WGS) entry which is preliminary data.</text>
</comment>
<keyword evidence="2" id="KW-0472">Membrane</keyword>
<dbReference type="Pfam" id="PF04977">
    <property type="entry name" value="DivIC"/>
    <property type="match status" value="1"/>
</dbReference>
<name>A0A3D9LG80_9MICC</name>
<keyword evidence="3" id="KW-0131">Cell cycle</keyword>
<dbReference type="GO" id="GO:0051301">
    <property type="term" value="P:cell division"/>
    <property type="evidence" value="ECO:0007669"/>
    <property type="project" value="UniProtKB-KW"/>
</dbReference>